<evidence type="ECO:0000256" key="2">
    <source>
        <dbReference type="ARBA" id="ARBA00010254"/>
    </source>
</evidence>
<evidence type="ECO:0000256" key="10">
    <source>
        <dbReference type="RuleBase" id="RU003872"/>
    </source>
</evidence>
<evidence type="ECO:0000256" key="9">
    <source>
        <dbReference type="HAMAP-Rule" id="MF_01345"/>
    </source>
</evidence>
<keyword evidence="11" id="KW-0150">Chloroplast</keyword>
<dbReference type="InterPro" id="IPR019984">
    <property type="entry name" value="Ribosomal_uS17_bact/chlr"/>
</dbReference>
<evidence type="ECO:0000256" key="1">
    <source>
        <dbReference type="ARBA" id="ARBA00002932"/>
    </source>
</evidence>
<dbReference type="PANTHER" id="PTHR10744">
    <property type="entry name" value="40S RIBOSOMAL PROTEIN S11 FAMILY MEMBER"/>
    <property type="match status" value="1"/>
</dbReference>
<dbReference type="InterPro" id="IPR019979">
    <property type="entry name" value="Ribosomal_uS17_CS"/>
</dbReference>
<comment type="similarity">
    <text evidence="2 9 10">Belongs to the universal ribosomal protein uS17 family.</text>
</comment>
<dbReference type="EMBL" id="MF101436">
    <property type="protein sequence ID" value="ARW65226.1"/>
    <property type="molecule type" value="Genomic_DNA"/>
</dbReference>
<dbReference type="PROSITE" id="PS00056">
    <property type="entry name" value="RIBOSOMAL_S17"/>
    <property type="match status" value="1"/>
</dbReference>
<organism evidence="11">
    <name type="scientific">Dasya naccarioides</name>
    <dbReference type="NCBI Taxonomy" id="2007180"/>
    <lineage>
        <taxon>Eukaryota</taxon>
        <taxon>Rhodophyta</taxon>
        <taxon>Florideophyceae</taxon>
        <taxon>Rhodymeniophycidae</taxon>
        <taxon>Ceramiales</taxon>
        <taxon>Dasyaceae</taxon>
        <taxon>Dasya</taxon>
    </lineage>
</organism>
<dbReference type="GO" id="GO:0009507">
    <property type="term" value="C:chloroplast"/>
    <property type="evidence" value="ECO:0007669"/>
    <property type="project" value="UniProtKB-SubCell"/>
</dbReference>
<accession>A0A1Z1MGY2</accession>
<dbReference type="RefSeq" id="YP_009396040.1">
    <property type="nucleotide sequence ID" value="NC_035280.1"/>
</dbReference>
<evidence type="ECO:0000256" key="4">
    <source>
        <dbReference type="ARBA" id="ARBA00022730"/>
    </source>
</evidence>
<keyword evidence="4 9" id="KW-0699">rRNA-binding</keyword>
<dbReference type="GeneID" id="33358164"/>
<dbReference type="CDD" id="cd00364">
    <property type="entry name" value="Ribosomal_uS17"/>
    <property type="match status" value="1"/>
</dbReference>
<dbReference type="Pfam" id="PF00366">
    <property type="entry name" value="Ribosomal_S17"/>
    <property type="match status" value="1"/>
</dbReference>
<evidence type="ECO:0000256" key="5">
    <source>
        <dbReference type="ARBA" id="ARBA00022884"/>
    </source>
</evidence>
<name>A0A1Z1MGY2_9FLOR</name>
<dbReference type="InterPro" id="IPR012340">
    <property type="entry name" value="NA-bd_OB-fold"/>
</dbReference>
<comment type="subcellular location">
    <subcellularLocation>
        <location evidence="9">Plastid</location>
        <location evidence="9">Chloroplast</location>
    </subcellularLocation>
</comment>
<keyword evidence="7 9" id="KW-0687">Ribonucleoprotein</keyword>
<evidence type="ECO:0000256" key="7">
    <source>
        <dbReference type="ARBA" id="ARBA00023274"/>
    </source>
</evidence>
<dbReference type="InterPro" id="IPR000266">
    <property type="entry name" value="Ribosomal_uS17"/>
</dbReference>
<evidence type="ECO:0000256" key="3">
    <source>
        <dbReference type="ARBA" id="ARBA00011458"/>
    </source>
</evidence>
<dbReference type="GO" id="GO:0019843">
    <property type="term" value="F:rRNA binding"/>
    <property type="evidence" value="ECO:0007669"/>
    <property type="project" value="UniProtKB-UniRule"/>
</dbReference>
<dbReference type="PRINTS" id="PR00973">
    <property type="entry name" value="RIBOSOMALS17"/>
</dbReference>
<keyword evidence="11" id="KW-0934">Plastid</keyword>
<dbReference type="PANTHER" id="PTHR10744:SF1">
    <property type="entry name" value="SMALL RIBOSOMAL SUBUNIT PROTEIN US17M"/>
    <property type="match status" value="1"/>
</dbReference>
<comment type="subunit">
    <text evidence="3 9">Part of the 30S ribosomal subunit.</text>
</comment>
<comment type="function">
    <text evidence="1 9">One of the primary rRNA binding proteins, it binds specifically to the 5'-end of 16S ribosomal RNA.</text>
</comment>
<dbReference type="NCBIfam" id="TIGR03635">
    <property type="entry name" value="uS17_bact"/>
    <property type="match status" value="1"/>
</dbReference>
<dbReference type="GO" id="GO:0003735">
    <property type="term" value="F:structural constituent of ribosome"/>
    <property type="evidence" value="ECO:0007669"/>
    <property type="project" value="InterPro"/>
</dbReference>
<keyword evidence="6 9" id="KW-0689">Ribosomal protein</keyword>
<protein>
    <recommendedName>
        <fullName evidence="8 9">Small ribosomal subunit protein uS17c</fullName>
    </recommendedName>
</protein>
<dbReference type="GO" id="GO:0006412">
    <property type="term" value="P:translation"/>
    <property type="evidence" value="ECO:0007669"/>
    <property type="project" value="UniProtKB-UniRule"/>
</dbReference>
<evidence type="ECO:0000313" key="11">
    <source>
        <dbReference type="EMBL" id="ARW65226.1"/>
    </source>
</evidence>
<dbReference type="NCBIfam" id="NF004123">
    <property type="entry name" value="PRK05610.1"/>
    <property type="match status" value="1"/>
</dbReference>
<sequence>MNKRIKENVGIVVSNKMNKTIVVTVKRQTSHKKYGKIITKTNKYYAHDELNECNIGDRVKIQETKPVSKSKRWNLIKLIQKK</sequence>
<dbReference type="GO" id="GO:0022627">
    <property type="term" value="C:cytosolic small ribosomal subunit"/>
    <property type="evidence" value="ECO:0007669"/>
    <property type="project" value="TreeGrafter"/>
</dbReference>
<dbReference type="AlphaFoldDB" id="A0A1Z1MGY2"/>
<keyword evidence="5 9" id="KW-0694">RNA-binding</keyword>
<proteinExistence type="inferred from homology"/>
<geneLocation type="chloroplast" evidence="11"/>
<dbReference type="SUPFAM" id="SSF50249">
    <property type="entry name" value="Nucleic acid-binding proteins"/>
    <property type="match status" value="1"/>
</dbReference>
<evidence type="ECO:0000256" key="8">
    <source>
        <dbReference type="ARBA" id="ARBA00035251"/>
    </source>
</evidence>
<dbReference type="Gene3D" id="2.40.50.140">
    <property type="entry name" value="Nucleic acid-binding proteins"/>
    <property type="match status" value="1"/>
</dbReference>
<dbReference type="HAMAP" id="MF_01345_B">
    <property type="entry name" value="Ribosomal_uS17_B"/>
    <property type="match status" value="1"/>
</dbReference>
<evidence type="ECO:0000256" key="6">
    <source>
        <dbReference type="ARBA" id="ARBA00022980"/>
    </source>
</evidence>
<gene>
    <name evidence="9 11" type="primary">rps17</name>
</gene>
<reference evidence="11" key="1">
    <citation type="journal article" date="2017" name="J. Phycol.">
        <title>Analysis of chloroplast genomes and a supermatrix inform reclassification of the Rhodomelaceae (Rhodophyta).</title>
        <authorList>
            <person name="Diaz-Tapia P."/>
            <person name="Maggs C.A."/>
            <person name="West J.A."/>
            <person name="Verbruggen H."/>
        </authorList>
    </citation>
    <scope>NUCLEOTIDE SEQUENCE</scope>
    <source>
        <strain evidence="11">PD888</strain>
    </source>
</reference>